<dbReference type="SFLD" id="SFLDS00003">
    <property type="entry name" value="Haloacid_Dehalogenase"/>
    <property type="match status" value="1"/>
</dbReference>
<evidence type="ECO:0000256" key="11">
    <source>
        <dbReference type="ARBA" id="ARBA00022840"/>
    </source>
</evidence>
<feature type="transmembrane region" description="Helical" evidence="20">
    <location>
        <begin position="183"/>
        <end position="202"/>
    </location>
</feature>
<dbReference type="AlphaFoldDB" id="A0A6J4ULN3"/>
<dbReference type="InterPro" id="IPR001757">
    <property type="entry name" value="P_typ_ATPase"/>
</dbReference>
<comment type="subcellular location">
    <subcellularLocation>
        <location evidence="1">Cell membrane</location>
        <topology evidence="1">Multi-pass membrane protein</topology>
    </subcellularLocation>
</comment>
<keyword evidence="14 20" id="KW-1133">Transmembrane helix</keyword>
<accession>A0A6J4ULN3</accession>
<dbReference type="GO" id="GO:0005524">
    <property type="term" value="F:ATP binding"/>
    <property type="evidence" value="ECO:0007669"/>
    <property type="project" value="UniProtKB-UniRule"/>
</dbReference>
<feature type="domain" description="HMA" evidence="21">
    <location>
        <begin position="1"/>
        <end position="63"/>
    </location>
</feature>
<dbReference type="SFLD" id="SFLDF00027">
    <property type="entry name" value="p-type_atpase"/>
    <property type="match status" value="1"/>
</dbReference>
<dbReference type="PROSITE" id="PS01047">
    <property type="entry name" value="HMA_1"/>
    <property type="match status" value="1"/>
</dbReference>
<evidence type="ECO:0000256" key="9">
    <source>
        <dbReference type="ARBA" id="ARBA00022741"/>
    </source>
</evidence>
<evidence type="ECO:0000256" key="12">
    <source>
        <dbReference type="ARBA" id="ARBA00022842"/>
    </source>
</evidence>
<dbReference type="PANTHER" id="PTHR43520:SF8">
    <property type="entry name" value="P-TYPE CU(+) TRANSPORTER"/>
    <property type="match status" value="1"/>
</dbReference>
<dbReference type="InterPro" id="IPR023214">
    <property type="entry name" value="HAD_sf"/>
</dbReference>
<dbReference type="Pfam" id="PF00403">
    <property type="entry name" value="HMA"/>
    <property type="match status" value="1"/>
</dbReference>
<keyword evidence="22" id="KW-0378">Hydrolase</keyword>
<dbReference type="PROSITE" id="PS00154">
    <property type="entry name" value="ATPASE_E1_E2"/>
    <property type="match status" value="1"/>
</dbReference>
<evidence type="ECO:0000259" key="21">
    <source>
        <dbReference type="PROSITE" id="PS50846"/>
    </source>
</evidence>
<dbReference type="SUPFAM" id="SSF81665">
    <property type="entry name" value="Calcium ATPase, transmembrane domain M"/>
    <property type="match status" value="1"/>
</dbReference>
<feature type="transmembrane region" description="Helical" evidence="20">
    <location>
        <begin position="117"/>
        <end position="136"/>
    </location>
</feature>
<dbReference type="InterPro" id="IPR017969">
    <property type="entry name" value="Heavy-metal-associated_CS"/>
</dbReference>
<dbReference type="FunFam" id="2.70.150.10:FF:000020">
    <property type="entry name" value="Copper-exporting P-type ATPase A"/>
    <property type="match status" value="1"/>
</dbReference>
<evidence type="ECO:0000256" key="17">
    <source>
        <dbReference type="ARBA" id="ARBA00023136"/>
    </source>
</evidence>
<keyword evidence="12" id="KW-0460">Magnesium</keyword>
<dbReference type="InterPro" id="IPR023299">
    <property type="entry name" value="ATPase_P-typ_cyto_dom_N"/>
</dbReference>
<dbReference type="GO" id="GO:0140581">
    <property type="term" value="F:P-type monovalent copper transporter activity"/>
    <property type="evidence" value="ECO:0007669"/>
    <property type="project" value="UniProtKB-EC"/>
</dbReference>
<evidence type="ECO:0000256" key="5">
    <source>
        <dbReference type="ARBA" id="ARBA00022475"/>
    </source>
</evidence>
<feature type="transmembrane region" description="Helical" evidence="20">
    <location>
        <begin position="336"/>
        <end position="358"/>
    </location>
</feature>
<dbReference type="CDD" id="cd00371">
    <property type="entry name" value="HMA"/>
    <property type="match status" value="1"/>
</dbReference>
<dbReference type="PRINTS" id="PR00119">
    <property type="entry name" value="CATATPASE"/>
</dbReference>
<comment type="similarity">
    <text evidence="2 20">Belongs to the cation transport ATPase (P-type) (TC 3.A.3) family. Type IB subfamily.</text>
</comment>
<dbReference type="SUPFAM" id="SSF56784">
    <property type="entry name" value="HAD-like"/>
    <property type="match status" value="1"/>
</dbReference>
<feature type="transmembrane region" description="Helical" evidence="20">
    <location>
        <begin position="684"/>
        <end position="703"/>
    </location>
</feature>
<dbReference type="NCBIfam" id="TIGR01525">
    <property type="entry name" value="ATPase-IB_hvy"/>
    <property type="match status" value="1"/>
</dbReference>
<gene>
    <name evidence="22" type="ORF">AVDCRST_MAG18-547</name>
</gene>
<dbReference type="NCBIfam" id="TIGR01494">
    <property type="entry name" value="ATPase_P-type"/>
    <property type="match status" value="1"/>
</dbReference>
<dbReference type="Gene3D" id="3.40.50.1000">
    <property type="entry name" value="HAD superfamily/HAD-like"/>
    <property type="match status" value="1"/>
</dbReference>
<dbReference type="InterPro" id="IPR036163">
    <property type="entry name" value="HMA_dom_sf"/>
</dbReference>
<dbReference type="EC" id="7.2.2.8" evidence="3"/>
<dbReference type="PRINTS" id="PR00943">
    <property type="entry name" value="CUATPASE"/>
</dbReference>
<keyword evidence="13" id="KW-1278">Translocase</keyword>
<keyword evidence="15" id="KW-0186">Copper</keyword>
<dbReference type="InterPro" id="IPR023298">
    <property type="entry name" value="ATPase_P-typ_TM_dom_sf"/>
</dbReference>
<dbReference type="GO" id="GO:0060003">
    <property type="term" value="P:copper ion export"/>
    <property type="evidence" value="ECO:0007669"/>
    <property type="project" value="UniProtKB-ARBA"/>
</dbReference>
<dbReference type="InterPro" id="IPR008250">
    <property type="entry name" value="ATPase_P-typ_transduc_dom_A_sf"/>
</dbReference>
<protein>
    <recommendedName>
        <fullName evidence="3">P-type Cu(+) transporter</fullName>
        <ecNumber evidence="3">7.2.2.8</ecNumber>
    </recommendedName>
    <alternativeName>
        <fullName evidence="18">Cu(+)-exporting ATPase</fullName>
    </alternativeName>
</protein>
<evidence type="ECO:0000313" key="22">
    <source>
        <dbReference type="EMBL" id="CAA9554168.1"/>
    </source>
</evidence>
<feature type="transmembrane region" description="Helical" evidence="20">
    <location>
        <begin position="709"/>
        <end position="731"/>
    </location>
</feature>
<dbReference type="Gene3D" id="3.40.1110.10">
    <property type="entry name" value="Calcium-transporting ATPase, cytoplasmic domain N"/>
    <property type="match status" value="1"/>
</dbReference>
<evidence type="ECO:0000256" key="6">
    <source>
        <dbReference type="ARBA" id="ARBA00022553"/>
    </source>
</evidence>
<feature type="transmembrane region" description="Helical" evidence="20">
    <location>
        <begin position="89"/>
        <end position="111"/>
    </location>
</feature>
<dbReference type="CDD" id="cd02094">
    <property type="entry name" value="P-type_ATPase_Cu-like"/>
    <property type="match status" value="1"/>
</dbReference>
<dbReference type="FunFam" id="3.30.70.100:FF:000005">
    <property type="entry name" value="Copper-exporting P-type ATPase A"/>
    <property type="match status" value="1"/>
</dbReference>
<evidence type="ECO:0000256" key="3">
    <source>
        <dbReference type="ARBA" id="ARBA00012517"/>
    </source>
</evidence>
<sequence>MPVTGMTCASCVRRVERALTKVPGVESVAVNLATERATIAYYPGAASVTDLRAAVERAGYGIAQEPTDAGDGADHAAEERAREIKNLRLKFGVSLAVGAILMGAMFIPWPFDHARLFPLMFLLATPVQFWAGWQFYRGAWAAGRHGSTNMNTLVAVGTTAAYGYSVLVTFFPAIVARLGLQPAVYYESAVIIIALILLGRYLEARAKGQTSEAIKKLLGLAPKTARVIRDGVEQDLPLEQVVAGDLLRVRPGDKVPVDGVVVEGRSAIDESMLTGESIPVEKTPGVQVIGATINKTGSFTFRATKVGKDTALAQIVTLVEQAQGSKAPIQRLADVISGYFVPAILALSVLTFAAWFAFGPDPRFTLALQTFIAVLIIACPCALGLATPTAIMVGTGKGAEVGILIRGGEALEGAHKVNAIVLDKTGTITRGKPTVTDVVLDDAFGGTRDELLALAAAAEQGSEHPLGEAIVERAREQGLPFAPVESFDSVTGRGISAVVGGRAVLLGNAALLRDWSVPTSELTATADALARAGKTPMYMAVDGQPAGVLAVADTVKPESREAVASLRALGLDVWMLTGDNRATAAAIAEQVGIAPEFVLAEVLPGEKADKIAELQGRGKTVAMVGDGVNDAPALARADLGVAIGTGADVAVEASDITLVGGDLRGVVSGIALSRRTISVIRQNLFWAFAYNVVLIPVAMGVLYPFTGQLLNPVLAAAAMAMSSVSVVTNSLRLRGWTAPKTAREITHP</sequence>
<evidence type="ECO:0000256" key="8">
    <source>
        <dbReference type="ARBA" id="ARBA00022723"/>
    </source>
</evidence>
<evidence type="ECO:0000256" key="19">
    <source>
        <dbReference type="ARBA" id="ARBA00049289"/>
    </source>
</evidence>
<evidence type="ECO:0000256" key="18">
    <source>
        <dbReference type="ARBA" id="ARBA00033239"/>
    </source>
</evidence>
<evidence type="ECO:0000256" key="14">
    <source>
        <dbReference type="ARBA" id="ARBA00022989"/>
    </source>
</evidence>
<dbReference type="InterPro" id="IPR059000">
    <property type="entry name" value="ATPase_P-type_domA"/>
</dbReference>
<evidence type="ECO:0000256" key="1">
    <source>
        <dbReference type="ARBA" id="ARBA00004651"/>
    </source>
</evidence>
<dbReference type="GO" id="GO:0016887">
    <property type="term" value="F:ATP hydrolysis activity"/>
    <property type="evidence" value="ECO:0007669"/>
    <property type="project" value="InterPro"/>
</dbReference>
<evidence type="ECO:0000256" key="2">
    <source>
        <dbReference type="ARBA" id="ARBA00006024"/>
    </source>
</evidence>
<evidence type="ECO:0000256" key="16">
    <source>
        <dbReference type="ARBA" id="ARBA00023065"/>
    </source>
</evidence>
<dbReference type="Pfam" id="PF00702">
    <property type="entry name" value="Hydrolase"/>
    <property type="match status" value="1"/>
</dbReference>
<keyword evidence="5 20" id="KW-1003">Cell membrane</keyword>
<dbReference type="EMBL" id="CADCWN010000040">
    <property type="protein sequence ID" value="CAA9554168.1"/>
    <property type="molecule type" value="Genomic_DNA"/>
</dbReference>
<dbReference type="Pfam" id="PF00122">
    <property type="entry name" value="E1-E2_ATPase"/>
    <property type="match status" value="1"/>
</dbReference>
<dbReference type="FunFam" id="3.40.50.1000:FF:000144">
    <property type="entry name" value="copper-transporting ATPase 1 isoform X2"/>
    <property type="match status" value="1"/>
</dbReference>
<dbReference type="Gene3D" id="3.30.70.100">
    <property type="match status" value="1"/>
</dbReference>
<keyword evidence="9 20" id="KW-0547">Nucleotide-binding</keyword>
<name>A0A6J4ULN3_9BACT</name>
<dbReference type="GO" id="GO:0005507">
    <property type="term" value="F:copper ion binding"/>
    <property type="evidence" value="ECO:0007669"/>
    <property type="project" value="TreeGrafter"/>
</dbReference>
<dbReference type="PANTHER" id="PTHR43520">
    <property type="entry name" value="ATP7, ISOFORM B"/>
    <property type="match status" value="1"/>
</dbReference>
<evidence type="ECO:0000256" key="7">
    <source>
        <dbReference type="ARBA" id="ARBA00022692"/>
    </source>
</evidence>
<dbReference type="InterPro" id="IPR018303">
    <property type="entry name" value="ATPase_P-typ_P_site"/>
</dbReference>
<organism evidence="22">
    <name type="scientific">uncultured Thermomicrobiales bacterium</name>
    <dbReference type="NCBI Taxonomy" id="1645740"/>
    <lineage>
        <taxon>Bacteria</taxon>
        <taxon>Pseudomonadati</taxon>
        <taxon>Thermomicrobiota</taxon>
        <taxon>Thermomicrobia</taxon>
        <taxon>Thermomicrobiales</taxon>
        <taxon>environmental samples</taxon>
    </lineage>
</organism>
<dbReference type="PROSITE" id="PS50846">
    <property type="entry name" value="HMA_2"/>
    <property type="match status" value="1"/>
</dbReference>
<proteinExistence type="inferred from homology"/>
<evidence type="ECO:0000256" key="4">
    <source>
        <dbReference type="ARBA" id="ARBA00022448"/>
    </source>
</evidence>
<evidence type="ECO:0000256" key="13">
    <source>
        <dbReference type="ARBA" id="ARBA00022967"/>
    </source>
</evidence>
<keyword evidence="7 20" id="KW-0812">Transmembrane</keyword>
<keyword evidence="17 20" id="KW-0472">Membrane</keyword>
<keyword evidence="11 20" id="KW-0067">ATP-binding</keyword>
<feature type="transmembrane region" description="Helical" evidence="20">
    <location>
        <begin position="364"/>
        <end position="387"/>
    </location>
</feature>
<keyword evidence="4" id="KW-0813">Transport</keyword>
<reference evidence="22" key="1">
    <citation type="submission" date="2020-02" db="EMBL/GenBank/DDBJ databases">
        <authorList>
            <person name="Meier V. D."/>
        </authorList>
    </citation>
    <scope>NUCLEOTIDE SEQUENCE</scope>
    <source>
        <strain evidence="22">AVDCRST_MAG18</strain>
    </source>
</reference>
<evidence type="ECO:0000256" key="15">
    <source>
        <dbReference type="ARBA" id="ARBA00023008"/>
    </source>
</evidence>
<feature type="non-terminal residue" evidence="22">
    <location>
        <position position="748"/>
    </location>
</feature>
<keyword evidence="10" id="KW-0187">Copper transport</keyword>
<keyword evidence="8 20" id="KW-0479">Metal-binding</keyword>
<dbReference type="InterPro" id="IPR027256">
    <property type="entry name" value="P-typ_ATPase_IB"/>
</dbReference>
<feature type="transmembrane region" description="Helical" evidence="20">
    <location>
        <begin position="148"/>
        <end position="171"/>
    </location>
</feature>
<dbReference type="Gene3D" id="2.70.150.10">
    <property type="entry name" value="Calcium-transporting ATPase, cytoplasmic transduction domain A"/>
    <property type="match status" value="1"/>
</dbReference>
<dbReference type="SUPFAM" id="SSF55008">
    <property type="entry name" value="HMA, heavy metal-associated domain"/>
    <property type="match status" value="1"/>
</dbReference>
<dbReference type="SUPFAM" id="SSF81653">
    <property type="entry name" value="Calcium ATPase, transduction domain A"/>
    <property type="match status" value="1"/>
</dbReference>
<keyword evidence="16" id="KW-0406">Ion transport</keyword>
<dbReference type="GO" id="GO:0043682">
    <property type="term" value="F:P-type divalent copper transporter activity"/>
    <property type="evidence" value="ECO:0007669"/>
    <property type="project" value="TreeGrafter"/>
</dbReference>
<dbReference type="InterPro" id="IPR036412">
    <property type="entry name" value="HAD-like_sf"/>
</dbReference>
<comment type="catalytic activity">
    <reaction evidence="19">
        <text>Cu(+)(in) + ATP + H2O = Cu(+)(out) + ADP + phosphate + H(+)</text>
        <dbReference type="Rhea" id="RHEA:25792"/>
        <dbReference type="ChEBI" id="CHEBI:15377"/>
        <dbReference type="ChEBI" id="CHEBI:15378"/>
        <dbReference type="ChEBI" id="CHEBI:30616"/>
        <dbReference type="ChEBI" id="CHEBI:43474"/>
        <dbReference type="ChEBI" id="CHEBI:49552"/>
        <dbReference type="ChEBI" id="CHEBI:456216"/>
        <dbReference type="EC" id="7.2.2.8"/>
    </reaction>
</comment>
<evidence type="ECO:0000256" key="20">
    <source>
        <dbReference type="RuleBase" id="RU362081"/>
    </source>
</evidence>
<dbReference type="NCBIfam" id="TIGR01511">
    <property type="entry name" value="ATPase-IB1_Cu"/>
    <property type="match status" value="1"/>
</dbReference>
<dbReference type="SFLD" id="SFLDG00002">
    <property type="entry name" value="C1.7:_P-type_atpase_like"/>
    <property type="match status" value="1"/>
</dbReference>
<dbReference type="InterPro" id="IPR044492">
    <property type="entry name" value="P_typ_ATPase_HD_dom"/>
</dbReference>
<dbReference type="InterPro" id="IPR006121">
    <property type="entry name" value="HMA_dom"/>
</dbReference>
<dbReference type="GO" id="GO:0005886">
    <property type="term" value="C:plasma membrane"/>
    <property type="evidence" value="ECO:0007669"/>
    <property type="project" value="UniProtKB-SubCell"/>
</dbReference>
<keyword evidence="6" id="KW-0597">Phosphoprotein</keyword>
<dbReference type="GO" id="GO:0055070">
    <property type="term" value="P:copper ion homeostasis"/>
    <property type="evidence" value="ECO:0007669"/>
    <property type="project" value="TreeGrafter"/>
</dbReference>
<evidence type="ECO:0000256" key="10">
    <source>
        <dbReference type="ARBA" id="ARBA00022796"/>
    </source>
</evidence>